<accession>A0A4S4LQJ6</accession>
<keyword evidence="1" id="KW-0472">Membrane</keyword>
<organism evidence="2 3">
    <name type="scientific">Bondarzewia mesenterica</name>
    <dbReference type="NCBI Taxonomy" id="1095465"/>
    <lineage>
        <taxon>Eukaryota</taxon>
        <taxon>Fungi</taxon>
        <taxon>Dikarya</taxon>
        <taxon>Basidiomycota</taxon>
        <taxon>Agaricomycotina</taxon>
        <taxon>Agaricomycetes</taxon>
        <taxon>Russulales</taxon>
        <taxon>Bondarzewiaceae</taxon>
        <taxon>Bondarzewia</taxon>
    </lineage>
</organism>
<evidence type="ECO:0000256" key="1">
    <source>
        <dbReference type="SAM" id="Phobius"/>
    </source>
</evidence>
<feature type="transmembrane region" description="Helical" evidence="1">
    <location>
        <begin position="6"/>
        <end position="22"/>
    </location>
</feature>
<gene>
    <name evidence="2" type="ORF">EW146_g5750</name>
</gene>
<protein>
    <submittedName>
        <fullName evidence="2">Uncharacterized protein</fullName>
    </submittedName>
</protein>
<keyword evidence="1" id="KW-1133">Transmembrane helix</keyword>
<sequence>MFNTTFLLLIAFINCILLRLFSPRLQDFTIMPYPVDRPEVWIEMVKMTSADTQHRLEEGRAGVDGEDLESEII</sequence>
<keyword evidence="1" id="KW-0812">Transmembrane</keyword>
<proteinExistence type="predicted"/>
<dbReference type="AlphaFoldDB" id="A0A4S4LQJ6"/>
<comment type="caution">
    <text evidence="2">The sequence shown here is derived from an EMBL/GenBank/DDBJ whole genome shotgun (WGS) entry which is preliminary data.</text>
</comment>
<evidence type="ECO:0000313" key="2">
    <source>
        <dbReference type="EMBL" id="THH14602.1"/>
    </source>
</evidence>
<dbReference type="EMBL" id="SGPL01000264">
    <property type="protein sequence ID" value="THH14602.1"/>
    <property type="molecule type" value="Genomic_DNA"/>
</dbReference>
<name>A0A4S4LQJ6_9AGAM</name>
<keyword evidence="3" id="KW-1185">Reference proteome</keyword>
<reference evidence="2 3" key="1">
    <citation type="submission" date="2019-02" db="EMBL/GenBank/DDBJ databases">
        <title>Genome sequencing of the rare red list fungi Bondarzewia mesenterica.</title>
        <authorList>
            <person name="Buettner E."/>
            <person name="Kellner H."/>
        </authorList>
    </citation>
    <scope>NUCLEOTIDE SEQUENCE [LARGE SCALE GENOMIC DNA]</scope>
    <source>
        <strain evidence="2 3">DSM 108281</strain>
    </source>
</reference>
<evidence type="ECO:0000313" key="3">
    <source>
        <dbReference type="Proteomes" id="UP000310158"/>
    </source>
</evidence>
<dbReference type="Proteomes" id="UP000310158">
    <property type="component" value="Unassembled WGS sequence"/>
</dbReference>